<evidence type="ECO:0000313" key="5">
    <source>
        <dbReference type="Proteomes" id="UP000028524"/>
    </source>
</evidence>
<keyword evidence="2" id="KW-0539">Nucleus</keyword>
<dbReference type="Gene3D" id="2.60.120.620">
    <property type="entry name" value="q2cbj1_9rhob like domain"/>
    <property type="match status" value="1"/>
</dbReference>
<dbReference type="GO" id="GO:0000976">
    <property type="term" value="F:transcription cis-regulatory region binding"/>
    <property type="evidence" value="ECO:0007669"/>
    <property type="project" value="TreeGrafter"/>
</dbReference>
<dbReference type="Pfam" id="PF11951">
    <property type="entry name" value="Fungal_trans_2"/>
    <property type="match status" value="1"/>
</dbReference>
<evidence type="ECO:0000256" key="2">
    <source>
        <dbReference type="ARBA" id="ARBA00023242"/>
    </source>
</evidence>
<dbReference type="InterPro" id="IPR008775">
    <property type="entry name" value="Phytyl_CoA_dOase-like"/>
</dbReference>
<evidence type="ECO:0000256" key="1">
    <source>
        <dbReference type="ARBA" id="ARBA00004123"/>
    </source>
</evidence>
<feature type="compositionally biased region" description="Polar residues" evidence="3">
    <location>
        <begin position="370"/>
        <end position="380"/>
    </location>
</feature>
<dbReference type="Proteomes" id="UP000028524">
    <property type="component" value="Unassembled WGS sequence"/>
</dbReference>
<dbReference type="OrthoDB" id="445007at2759"/>
<dbReference type="PANTHER" id="PTHR37534:SF49">
    <property type="entry name" value="LYSINE BIOSYNTHESIS REGULATORY PROTEIN LYS14"/>
    <property type="match status" value="1"/>
</dbReference>
<name>A0A084QM55_STAC4</name>
<gene>
    <name evidence="4" type="ORF">S40285_05636</name>
</gene>
<evidence type="ECO:0000256" key="3">
    <source>
        <dbReference type="SAM" id="MobiDB-lite"/>
    </source>
</evidence>
<sequence length="832" mass="92553">MVMASIPTRKYGPEVQRVGSDTPVDDIVFLLKRDGGVFIKNLISEADVDKAHDECRSQLDADGDVGWDGTFFPRETSRACPMIALSPTFTRTQVMNPLYHKVVDHFLTTRSTFWWGNEQKVSVSKPYVHSCVAMRIGPGGKAQPLHRDDYIGHNIHEEIDTWDDERDRNRESAVGLFVAGCKVTKENGGTQFIPRSHLWGTNRGPPRVEDCIFAEMDKGDAFIMLASAFHGGGTNSTKDQYRLVFATFATRGFLRQEENQFLSVPLEVARQYNHETQAFIGYSLSDPACGYVDQTLLVVPAAKGAGDAIVPVQFVADAAPTGFTVKAILQDFNSPMSAPLTSKMQFLLQMESDPSIIYPSESEEPLPPTAENSNGGSSKSPIEMIPPTSPSNSPSPSVVAIQSPLGQTGSSLALHEPTMLSIQAILNSTDGSSEPREASTEPRDKSDNPCQSLWLDETPRLLEHFQQVLSEALTVSIGEARNPFREHLLPLAYQHDSVMHALLGLTACHMYNSGRDASQECLATSLQHRVAALQSLGSLLTREQTSGLMTTEDEAILATVLLLVTHDICETGISSHGTHLTGMEPFCSRIARLDGYPRRSKTSMFLVSALTWLDLLRGFSGAEKLTYSADVLACVRDHGSLSLHCLVGCPPAIFYRIGIVLQAAKDHMVQRISFSEFQQVLQDAERFLRVWDPEQVTYPTEQKEWRHLAEAFRHACLLRVMRFPDAFTVPCTDPRIQESVAAILDVSAQMPRDSVFYKRLLFPLFLAGADTASPHQIHYTSWCISEIKQSTGFQHPAMTELLTNVWDERKHQTRGWKNVPWMEFTQHAFLFF</sequence>
<evidence type="ECO:0000313" key="4">
    <source>
        <dbReference type="EMBL" id="KFA65040.1"/>
    </source>
</evidence>
<dbReference type="GO" id="GO:0003700">
    <property type="term" value="F:DNA-binding transcription factor activity"/>
    <property type="evidence" value="ECO:0007669"/>
    <property type="project" value="TreeGrafter"/>
</dbReference>
<protein>
    <submittedName>
        <fullName evidence="4">Uncharacterized protein</fullName>
    </submittedName>
</protein>
<dbReference type="SUPFAM" id="SSF51197">
    <property type="entry name" value="Clavaminate synthase-like"/>
    <property type="match status" value="1"/>
</dbReference>
<feature type="region of interest" description="Disordered" evidence="3">
    <location>
        <begin position="357"/>
        <end position="403"/>
    </location>
</feature>
<dbReference type="STRING" id="1283841.A0A084QM55"/>
<dbReference type="InterPro" id="IPR021858">
    <property type="entry name" value="Fun_TF"/>
</dbReference>
<dbReference type="EMBL" id="KL660623">
    <property type="protein sequence ID" value="KFA65040.1"/>
    <property type="molecule type" value="Genomic_DNA"/>
</dbReference>
<comment type="subcellular location">
    <subcellularLocation>
        <location evidence="1">Nucleus</location>
    </subcellularLocation>
</comment>
<dbReference type="InParanoid" id="A0A084QM55"/>
<dbReference type="Pfam" id="PF05721">
    <property type="entry name" value="PhyH"/>
    <property type="match status" value="1"/>
</dbReference>
<dbReference type="AlphaFoldDB" id="A0A084QM55"/>
<dbReference type="HOGENOM" id="CLU_341055_0_0_1"/>
<keyword evidence="5" id="KW-1185">Reference proteome</keyword>
<proteinExistence type="predicted"/>
<dbReference type="GO" id="GO:0045944">
    <property type="term" value="P:positive regulation of transcription by RNA polymerase II"/>
    <property type="evidence" value="ECO:0007669"/>
    <property type="project" value="TreeGrafter"/>
</dbReference>
<reference evidence="4 5" key="1">
    <citation type="journal article" date="2014" name="BMC Genomics">
        <title>Comparative genome sequencing reveals chemotype-specific gene clusters in the toxigenic black mold Stachybotrys.</title>
        <authorList>
            <person name="Semeiks J."/>
            <person name="Borek D."/>
            <person name="Otwinowski Z."/>
            <person name="Grishin N.V."/>
        </authorList>
    </citation>
    <scope>NUCLEOTIDE SEQUENCE [LARGE SCALE GENOMIC DNA]</scope>
    <source>
        <strain evidence="4 5">IBT 40285</strain>
    </source>
</reference>
<organism evidence="4 5">
    <name type="scientific">Stachybotrys chlorohalonatus (strain IBT 40285)</name>
    <dbReference type="NCBI Taxonomy" id="1283841"/>
    <lineage>
        <taxon>Eukaryota</taxon>
        <taxon>Fungi</taxon>
        <taxon>Dikarya</taxon>
        <taxon>Ascomycota</taxon>
        <taxon>Pezizomycotina</taxon>
        <taxon>Sordariomycetes</taxon>
        <taxon>Hypocreomycetidae</taxon>
        <taxon>Hypocreales</taxon>
        <taxon>Stachybotryaceae</taxon>
        <taxon>Stachybotrys</taxon>
    </lineage>
</organism>
<feature type="compositionally biased region" description="Basic and acidic residues" evidence="3">
    <location>
        <begin position="433"/>
        <end position="447"/>
    </location>
</feature>
<dbReference type="GO" id="GO:0005634">
    <property type="term" value="C:nucleus"/>
    <property type="evidence" value="ECO:0007669"/>
    <property type="project" value="UniProtKB-SubCell"/>
</dbReference>
<feature type="region of interest" description="Disordered" evidence="3">
    <location>
        <begin position="428"/>
        <end position="450"/>
    </location>
</feature>
<accession>A0A084QM55</accession>
<dbReference type="PANTHER" id="PTHR37534">
    <property type="entry name" value="TRANSCRIPTIONAL ACTIVATOR PROTEIN UGA3"/>
    <property type="match status" value="1"/>
</dbReference>